<proteinExistence type="predicted"/>
<accession>A0A8J5NZI5</accession>
<comment type="caution">
    <text evidence="1">The sequence shown here is derived from an EMBL/GenBank/DDBJ whole genome shotgun (WGS) entry which is preliminary data.</text>
</comment>
<evidence type="ECO:0000313" key="1">
    <source>
        <dbReference type="EMBL" id="KAG7415538.1"/>
    </source>
</evidence>
<protein>
    <submittedName>
        <fullName evidence="1">Uncharacterized protein</fullName>
    </submittedName>
</protein>
<reference evidence="1" key="1">
    <citation type="submission" date="2021-04" db="EMBL/GenBank/DDBJ databases">
        <title>First draft genome resource for Brassicaceae pathogens Fusarium oxysporum f. sp. raphani and Fusarium oxysporum f. sp. rapae.</title>
        <authorList>
            <person name="Asai S."/>
        </authorList>
    </citation>
    <scope>NUCLEOTIDE SEQUENCE</scope>
    <source>
        <strain evidence="1">Tf1208</strain>
    </source>
</reference>
<organism evidence="1 2">
    <name type="scientific">Fusarium oxysporum f. sp. rapae</name>
    <dbReference type="NCBI Taxonomy" id="485398"/>
    <lineage>
        <taxon>Eukaryota</taxon>
        <taxon>Fungi</taxon>
        <taxon>Dikarya</taxon>
        <taxon>Ascomycota</taxon>
        <taxon>Pezizomycotina</taxon>
        <taxon>Sordariomycetes</taxon>
        <taxon>Hypocreomycetidae</taxon>
        <taxon>Hypocreales</taxon>
        <taxon>Nectriaceae</taxon>
        <taxon>Fusarium</taxon>
        <taxon>Fusarium oxysporum species complex</taxon>
    </lineage>
</organism>
<name>A0A8J5NZI5_FUSOX</name>
<dbReference type="Proteomes" id="UP000694050">
    <property type="component" value="Unassembled WGS sequence"/>
</dbReference>
<gene>
    <name evidence="1" type="ORF">Forpe1208_v005635</name>
</gene>
<sequence>MGNPFVERPTSISTLAALLKKRFRAGGSLDDMIEAILISQKTLESMPEDSPFRTDLWTTLGDLFAAKFGRTWATSDLEEAVHNYRCAVEHPTGNTLRRIIAATSVMPLCLSLQDAYDIGRTAIDLVPGIAAARSLETSDRQHLLSYSRGLAASVTCAAIRLKRDPSEALAILEQGRGILGSSLDDLRTDTKELHEEFGEDPGSRRRNAAKSFDGLLNEIPKMPGFEDFLGRLTTDQIRAAATYGPIVIINSSWMGCEGIVIERERITSMIFKDLDDGELMERAEGFDLGTPDMLEWLWDTITGRVLEALGFTETPPNQQEWPHVWWMPTGPLSRFPLHASG</sequence>
<evidence type="ECO:0000313" key="2">
    <source>
        <dbReference type="Proteomes" id="UP000694050"/>
    </source>
</evidence>
<dbReference type="EMBL" id="JAELUQ010000004">
    <property type="protein sequence ID" value="KAG7415538.1"/>
    <property type="molecule type" value="Genomic_DNA"/>
</dbReference>
<dbReference type="AlphaFoldDB" id="A0A8J5NZI5"/>